<accession>A0AAP9MFG6</accession>
<gene>
    <name evidence="2" type="ORF">G4D54_05910</name>
</gene>
<protein>
    <submittedName>
        <fullName evidence="2">Uncharacterized protein</fullName>
    </submittedName>
</protein>
<proteinExistence type="predicted"/>
<dbReference type="EMBL" id="CP048838">
    <property type="protein sequence ID" value="QJA01991.1"/>
    <property type="molecule type" value="Genomic_DNA"/>
</dbReference>
<feature type="compositionally biased region" description="Basic residues" evidence="1">
    <location>
        <begin position="1"/>
        <end position="10"/>
    </location>
</feature>
<dbReference type="AlphaFoldDB" id="A0AAP9MFG6"/>
<feature type="region of interest" description="Disordered" evidence="1">
    <location>
        <begin position="1"/>
        <end position="24"/>
    </location>
</feature>
<evidence type="ECO:0000313" key="3">
    <source>
        <dbReference type="Proteomes" id="UP000503330"/>
    </source>
</evidence>
<evidence type="ECO:0000256" key="1">
    <source>
        <dbReference type="SAM" id="MobiDB-lite"/>
    </source>
</evidence>
<name>A0AAP9MFG6_CLOIN</name>
<sequence>MRTGMKKNPKLMKQTSKFGYPNDKGSSQAQRVLFLVSASIQINGCLSHNCTLRNSKHQVGSDCMAYHTKHLLQHQKSDRRIPCVMGE</sequence>
<organism evidence="2 3">
    <name type="scientific">Clostridium innocuum</name>
    <dbReference type="NCBI Taxonomy" id="1522"/>
    <lineage>
        <taxon>Bacteria</taxon>
        <taxon>Bacillati</taxon>
        <taxon>Bacillota</taxon>
        <taxon>Clostridia</taxon>
        <taxon>Eubacteriales</taxon>
        <taxon>Clostridiaceae</taxon>
        <taxon>Clostridium</taxon>
    </lineage>
</organism>
<evidence type="ECO:0000313" key="2">
    <source>
        <dbReference type="EMBL" id="QJA01991.1"/>
    </source>
</evidence>
<reference evidence="2 3" key="1">
    <citation type="submission" date="2020-02" db="EMBL/GenBank/DDBJ databases">
        <authorList>
            <person name="Kociolek L.K."/>
            <person name="Ozer E.A."/>
        </authorList>
    </citation>
    <scope>NUCLEOTIDE SEQUENCE [LARGE SCALE GENOMIC DNA]</scope>
    <source>
        <strain evidence="2 3">ATCC 14501</strain>
    </source>
</reference>
<dbReference type="Proteomes" id="UP000503330">
    <property type="component" value="Chromosome"/>
</dbReference>